<keyword evidence="7" id="KW-1005">Bacterial flagellum biogenesis</keyword>
<name>A0A1L8U1E5_ENTGA</name>
<reference evidence="13 19" key="4">
    <citation type="submission" date="2023-06" db="EMBL/GenBank/DDBJ databases">
        <title>Acute promotion of culturable opportunistic pathogens and persistent increase of antibiotic resistance following antibiotic exposure in mouse gut microbiota.</title>
        <authorList>
            <person name="Li L."/>
            <person name="Wang B."/>
            <person name="Sun Y."/>
            <person name="Wang M."/>
            <person name="Xu H."/>
        </authorList>
    </citation>
    <scope>NUCLEOTIDE SEQUENCE [LARGE SCALE GENOMIC DNA]</scope>
    <source>
        <strain evidence="13 19">CRI2_2</strain>
    </source>
</reference>
<keyword evidence="6" id="KW-0145">Chemotaxis</keyword>
<feature type="coiled-coil region" evidence="11">
    <location>
        <begin position="68"/>
        <end position="116"/>
    </location>
</feature>
<keyword evidence="8" id="KW-0653">Protein transport</keyword>
<dbReference type="EMBL" id="JABXJK010000034">
    <property type="protein sequence ID" value="MBA0972415.1"/>
    <property type="molecule type" value="Genomic_DNA"/>
</dbReference>
<keyword evidence="11" id="KW-0175">Coiled coil</keyword>
<evidence type="ECO:0000313" key="15">
    <source>
        <dbReference type="EMBL" id="STD83857.1"/>
    </source>
</evidence>
<keyword evidence="13" id="KW-0966">Cell projection</keyword>
<evidence type="ECO:0000256" key="10">
    <source>
        <dbReference type="ARBA" id="ARBA00023225"/>
    </source>
</evidence>
<dbReference type="GeneID" id="93222577"/>
<dbReference type="RefSeq" id="WP_060813690.1">
    <property type="nucleotide sequence ID" value="NZ_BSYC01000001.1"/>
</dbReference>
<accession>A0A1L8U1E5</accession>
<dbReference type="Proteomes" id="UP001241571">
    <property type="component" value="Unassembled WGS sequence"/>
</dbReference>
<evidence type="ECO:0000256" key="6">
    <source>
        <dbReference type="ARBA" id="ARBA00022500"/>
    </source>
</evidence>
<reference evidence="14 17" key="2">
    <citation type="submission" date="2020-03" db="EMBL/GenBank/DDBJ databases">
        <title>Characterization of ganglioside-mimicking enterococci.</title>
        <authorList>
            <person name="Patry R.T."/>
            <person name="Nothaft H."/>
            <person name="Bridger R."/>
            <person name="Shajahan A."/>
            <person name="Huynh S."/>
            <person name="Sanchez S."/>
            <person name="Azadi P."/>
            <person name="Cooper K."/>
            <person name="Miller W.G."/>
            <person name="Parker C.T."/>
            <person name="Wells L."/>
            <person name="Szymanski C.M."/>
        </authorList>
    </citation>
    <scope>NUCLEOTIDE SEQUENCE [LARGE SCALE GENOMIC DNA]</scope>
    <source>
        <strain evidence="14 17">EGM181</strain>
    </source>
</reference>
<evidence type="ECO:0000256" key="8">
    <source>
        <dbReference type="ARBA" id="ARBA00022927"/>
    </source>
</evidence>
<keyword evidence="10" id="KW-1006">Bacterial flagellum protein export</keyword>
<gene>
    <name evidence="13" type="primary">fliJ</name>
    <name evidence="14" type="ORF">EGM181_00565</name>
    <name evidence="12" type="ORF">HWH42_07435</name>
    <name evidence="15" type="ORF">NCTC12360_02344</name>
    <name evidence="13" type="ORF">QRX88_12025</name>
</gene>
<dbReference type="Proteomes" id="UP000571857">
    <property type="component" value="Unassembled WGS sequence"/>
</dbReference>
<comment type="similarity">
    <text evidence="2">Belongs to the FliJ family.</text>
</comment>
<evidence type="ECO:0000256" key="3">
    <source>
        <dbReference type="ARBA" id="ARBA00020392"/>
    </source>
</evidence>
<evidence type="ECO:0000256" key="2">
    <source>
        <dbReference type="ARBA" id="ARBA00010004"/>
    </source>
</evidence>
<evidence type="ECO:0000256" key="1">
    <source>
        <dbReference type="ARBA" id="ARBA00004413"/>
    </source>
</evidence>
<evidence type="ECO:0000313" key="19">
    <source>
        <dbReference type="Proteomes" id="UP001241571"/>
    </source>
</evidence>
<evidence type="ECO:0000313" key="18">
    <source>
        <dbReference type="Proteomes" id="UP000571857"/>
    </source>
</evidence>
<dbReference type="GO" id="GO:0009288">
    <property type="term" value="C:bacterial-type flagellum"/>
    <property type="evidence" value="ECO:0007669"/>
    <property type="project" value="InterPro"/>
</dbReference>
<evidence type="ECO:0000313" key="12">
    <source>
        <dbReference type="EMBL" id="MBA0972415.1"/>
    </source>
</evidence>
<dbReference type="EMBL" id="UFYW01000001">
    <property type="protein sequence ID" value="STD83857.1"/>
    <property type="molecule type" value="Genomic_DNA"/>
</dbReference>
<keyword evidence="13" id="KW-0282">Flagellum</keyword>
<dbReference type="EMBL" id="JASUBT010000008">
    <property type="protein sequence ID" value="MDL4936445.1"/>
    <property type="molecule type" value="Genomic_DNA"/>
</dbReference>
<keyword evidence="4" id="KW-0813">Transport</keyword>
<keyword evidence="13" id="KW-0969">Cilium</keyword>
<dbReference type="Proteomes" id="UP000254807">
    <property type="component" value="Unassembled WGS sequence"/>
</dbReference>
<dbReference type="Pfam" id="PF02050">
    <property type="entry name" value="FliJ"/>
    <property type="match status" value="1"/>
</dbReference>
<protein>
    <recommendedName>
        <fullName evidence="3">Flagellar FliJ protein</fullName>
    </recommendedName>
</protein>
<evidence type="ECO:0000256" key="5">
    <source>
        <dbReference type="ARBA" id="ARBA00022475"/>
    </source>
</evidence>
<dbReference type="Proteomes" id="UP000516696">
    <property type="component" value="Chromosome"/>
</dbReference>
<comment type="subcellular location">
    <subcellularLocation>
        <location evidence="1">Cell membrane</location>
        <topology evidence="1">Peripheral membrane protein</topology>
        <orientation evidence="1">Cytoplasmic side</orientation>
    </subcellularLocation>
</comment>
<dbReference type="Gene3D" id="1.10.287.1700">
    <property type="match status" value="1"/>
</dbReference>
<evidence type="ECO:0000313" key="17">
    <source>
        <dbReference type="Proteomes" id="UP000516696"/>
    </source>
</evidence>
<dbReference type="InterPro" id="IPR012823">
    <property type="entry name" value="Flagell_FliJ"/>
</dbReference>
<dbReference type="AlphaFoldDB" id="A0A1L8U1E5"/>
<evidence type="ECO:0000313" key="13">
    <source>
        <dbReference type="EMBL" id="MDL4936445.1"/>
    </source>
</evidence>
<dbReference type="NCBIfam" id="TIGR02473">
    <property type="entry name" value="flagell_FliJ"/>
    <property type="match status" value="1"/>
</dbReference>
<dbReference type="GO" id="GO:0044781">
    <property type="term" value="P:bacterial-type flagellum organization"/>
    <property type="evidence" value="ECO:0007669"/>
    <property type="project" value="UniProtKB-KW"/>
</dbReference>
<dbReference type="InterPro" id="IPR053716">
    <property type="entry name" value="Flag_assembly_chemotaxis_eff"/>
</dbReference>
<organism evidence="13 19">
    <name type="scientific">Enterococcus gallinarum</name>
    <dbReference type="NCBI Taxonomy" id="1353"/>
    <lineage>
        <taxon>Bacteria</taxon>
        <taxon>Bacillati</taxon>
        <taxon>Bacillota</taxon>
        <taxon>Bacilli</taxon>
        <taxon>Lactobacillales</taxon>
        <taxon>Enterococcaceae</taxon>
        <taxon>Enterococcus</taxon>
    </lineage>
</organism>
<evidence type="ECO:0000313" key="16">
    <source>
        <dbReference type="Proteomes" id="UP000254807"/>
    </source>
</evidence>
<reference evidence="15 16" key="1">
    <citation type="submission" date="2018-06" db="EMBL/GenBank/DDBJ databases">
        <authorList>
            <consortium name="Pathogen Informatics"/>
            <person name="Doyle S."/>
        </authorList>
    </citation>
    <scope>NUCLEOTIDE SEQUENCE [LARGE SCALE GENOMIC DNA]</scope>
    <source>
        <strain evidence="15 16">NCTC12360</strain>
    </source>
</reference>
<dbReference type="EMBL" id="CP050485">
    <property type="protein sequence ID" value="QOG25885.1"/>
    <property type="molecule type" value="Genomic_DNA"/>
</dbReference>
<dbReference type="GO" id="GO:0006935">
    <property type="term" value="P:chemotaxis"/>
    <property type="evidence" value="ECO:0007669"/>
    <property type="project" value="UniProtKB-KW"/>
</dbReference>
<dbReference type="GO" id="GO:0015031">
    <property type="term" value="P:protein transport"/>
    <property type="evidence" value="ECO:0007669"/>
    <property type="project" value="UniProtKB-KW"/>
</dbReference>
<reference evidence="12 18" key="3">
    <citation type="submission" date="2020-06" db="EMBL/GenBank/DDBJ databases">
        <title>Crossreactivity between MHC class I-restricted antigens from cancer cells and an enterococcal bacteriophage.</title>
        <authorList>
            <person name="Fluckiger A."/>
            <person name="Daillere R."/>
            <person name="Sassi M."/>
            <person name="Cattoir V."/>
            <person name="Kroemer G."/>
            <person name="Zitvogel L."/>
        </authorList>
    </citation>
    <scope>NUCLEOTIDE SEQUENCE [LARGE SCALE GENOMIC DNA]</scope>
    <source>
        <strain evidence="12 18">EG4</strain>
    </source>
</reference>
<keyword evidence="16" id="KW-1185">Reference proteome</keyword>
<dbReference type="OrthoDB" id="1707704at2"/>
<proteinExistence type="inferred from homology"/>
<keyword evidence="9" id="KW-0472">Membrane</keyword>
<evidence type="ECO:0000256" key="11">
    <source>
        <dbReference type="SAM" id="Coils"/>
    </source>
</evidence>
<dbReference type="GO" id="GO:0071973">
    <property type="term" value="P:bacterial-type flagellum-dependent cell motility"/>
    <property type="evidence" value="ECO:0007669"/>
    <property type="project" value="InterPro"/>
</dbReference>
<dbReference type="GO" id="GO:0005886">
    <property type="term" value="C:plasma membrane"/>
    <property type="evidence" value="ECO:0007669"/>
    <property type="project" value="UniProtKB-SubCell"/>
</dbReference>
<evidence type="ECO:0000313" key="14">
    <source>
        <dbReference type="EMBL" id="QOG25885.1"/>
    </source>
</evidence>
<sequence>MKAFHFSLEKVLDHRVSVEQEAKRAYAEKQKAVIQKEQVLTQMINEKTALMDVNEMTLGRMQVQHRYLTALESGIHEMYQQVRQLNQEVEVALTAVVQAQQERKVVEKLREKKLEEYNYELLQEEQKQLDEMGSRSLAMR</sequence>
<evidence type="ECO:0000256" key="7">
    <source>
        <dbReference type="ARBA" id="ARBA00022795"/>
    </source>
</evidence>
<evidence type="ECO:0000256" key="9">
    <source>
        <dbReference type="ARBA" id="ARBA00023136"/>
    </source>
</evidence>
<keyword evidence="5" id="KW-1003">Cell membrane</keyword>
<evidence type="ECO:0000256" key="4">
    <source>
        <dbReference type="ARBA" id="ARBA00022448"/>
    </source>
</evidence>